<feature type="region of interest" description="Disordered" evidence="5">
    <location>
        <begin position="12"/>
        <end position="72"/>
    </location>
</feature>
<comment type="caution">
    <text evidence="8">The sequence shown here is derived from an EMBL/GenBank/DDBJ whole genome shotgun (WGS) entry which is preliminary data.</text>
</comment>
<sequence length="493" mass="52065">MGATMLRTLVELQPASSQQDAEGIIPHAAPERVVQKTHHGVPAPESPSTELHDLSGGSGDGPVTPRTEVNADDLEMSRAVSPDPAPDAVDAVMSVWNPFMNRFRLLSLCLCILGDGLSDSAAGALIPYMEKYYGIGYAVVSLIFVGQALGFVVAAAMLDMMRAKLGRAKLLAVSQTCMALGYIPLVATGPFVLVIFAFFSVGFGLAINVAMGNTFCGVLQDGTLILGLLHGTYGIGGISGPLMATALVTVADVIWSRYYLITLGVVLISLAMSLWSFWSFEREQSPAARAREAQPDGAFLPGMMSALKLRVVLLGAIFIFAYQGAEVSISGWVISFLIHVRDGDPSSVGYVSSGFWAGITAGRFFLSGPAQRIGEKRFVYALVTGAIAFQILVWLVPNIVGNAVAVSIVGLLLGPVYPCSAAVFMRAMSHRHALSGMGTISACGSLGGAVAPFFTGMLAQAVGTYVLHPIVIGLFVVMLVCWYAMPADEKRSD</sequence>
<dbReference type="InterPro" id="IPR051788">
    <property type="entry name" value="MFS_Transporter"/>
</dbReference>
<feature type="transmembrane region" description="Helical" evidence="6">
    <location>
        <begin position="223"/>
        <end position="246"/>
    </location>
</feature>
<dbReference type="Proteomes" id="UP000243498">
    <property type="component" value="Unassembled WGS sequence"/>
</dbReference>
<evidence type="ECO:0000313" key="9">
    <source>
        <dbReference type="Proteomes" id="UP000243498"/>
    </source>
</evidence>
<feature type="domain" description="Major facilitator superfamily (MFS) profile" evidence="7">
    <location>
        <begin position="104"/>
        <end position="490"/>
    </location>
</feature>
<dbReference type="FunFam" id="1.20.1250.20:FF:000286">
    <property type="entry name" value="MFS efflux transporter"/>
    <property type="match status" value="1"/>
</dbReference>
<dbReference type="AlphaFoldDB" id="A0A167HXU4"/>
<keyword evidence="3 6" id="KW-1133">Transmembrane helix</keyword>
<feature type="transmembrane region" description="Helical" evidence="6">
    <location>
        <begin position="258"/>
        <end position="280"/>
    </location>
</feature>
<dbReference type="Gene3D" id="1.20.1250.20">
    <property type="entry name" value="MFS general substrate transporter like domains"/>
    <property type="match status" value="2"/>
</dbReference>
<feature type="transmembrane region" description="Helical" evidence="6">
    <location>
        <begin position="135"/>
        <end position="158"/>
    </location>
</feature>
<dbReference type="GO" id="GO:0016020">
    <property type="term" value="C:membrane"/>
    <property type="evidence" value="ECO:0007669"/>
    <property type="project" value="UniProtKB-SubCell"/>
</dbReference>
<dbReference type="Pfam" id="PF07690">
    <property type="entry name" value="MFS_1"/>
    <property type="match status" value="1"/>
</dbReference>
<dbReference type="EMBL" id="AZHC01000004">
    <property type="protein sequence ID" value="OAA48449.1"/>
    <property type="molecule type" value="Genomic_DNA"/>
</dbReference>
<keyword evidence="4 6" id="KW-0472">Membrane</keyword>
<accession>A0A167HXU4</accession>
<comment type="subcellular location">
    <subcellularLocation>
        <location evidence="1">Membrane</location>
        <topology evidence="1">Multi-pass membrane protein</topology>
    </subcellularLocation>
</comment>
<evidence type="ECO:0000256" key="1">
    <source>
        <dbReference type="ARBA" id="ARBA00004141"/>
    </source>
</evidence>
<evidence type="ECO:0000256" key="5">
    <source>
        <dbReference type="SAM" id="MobiDB-lite"/>
    </source>
</evidence>
<feature type="transmembrane region" description="Helical" evidence="6">
    <location>
        <begin position="403"/>
        <end position="425"/>
    </location>
</feature>
<organism evidence="8 9">
    <name type="scientific">Metarhizium rileyi (strain RCEF 4871)</name>
    <name type="common">Nomuraea rileyi</name>
    <dbReference type="NCBI Taxonomy" id="1649241"/>
    <lineage>
        <taxon>Eukaryota</taxon>
        <taxon>Fungi</taxon>
        <taxon>Dikarya</taxon>
        <taxon>Ascomycota</taxon>
        <taxon>Pezizomycotina</taxon>
        <taxon>Sordariomycetes</taxon>
        <taxon>Hypocreomycetidae</taxon>
        <taxon>Hypocreales</taxon>
        <taxon>Clavicipitaceae</taxon>
        <taxon>Metarhizium</taxon>
    </lineage>
</organism>
<feature type="transmembrane region" description="Helical" evidence="6">
    <location>
        <begin position="105"/>
        <end position="129"/>
    </location>
</feature>
<keyword evidence="2 6" id="KW-0812">Transmembrane</keyword>
<dbReference type="InterPro" id="IPR020846">
    <property type="entry name" value="MFS_dom"/>
</dbReference>
<proteinExistence type="predicted"/>
<feature type="transmembrane region" description="Helical" evidence="6">
    <location>
        <begin position="311"/>
        <end position="335"/>
    </location>
</feature>
<feature type="transmembrane region" description="Helical" evidence="6">
    <location>
        <begin position="378"/>
        <end position="397"/>
    </location>
</feature>
<evidence type="ECO:0000259" key="7">
    <source>
        <dbReference type="PROSITE" id="PS50850"/>
    </source>
</evidence>
<feature type="transmembrane region" description="Helical" evidence="6">
    <location>
        <begin position="193"/>
        <end position="211"/>
    </location>
</feature>
<gene>
    <name evidence="8" type="ORF">NOR_01699</name>
</gene>
<evidence type="ECO:0000313" key="8">
    <source>
        <dbReference type="EMBL" id="OAA48449.1"/>
    </source>
</evidence>
<name>A0A167HXU4_METRR</name>
<dbReference type="GO" id="GO:0022857">
    <property type="term" value="F:transmembrane transporter activity"/>
    <property type="evidence" value="ECO:0007669"/>
    <property type="project" value="InterPro"/>
</dbReference>
<feature type="transmembrane region" description="Helical" evidence="6">
    <location>
        <begin position="465"/>
        <end position="485"/>
    </location>
</feature>
<dbReference type="SUPFAM" id="SSF103473">
    <property type="entry name" value="MFS general substrate transporter"/>
    <property type="match status" value="1"/>
</dbReference>
<evidence type="ECO:0000256" key="2">
    <source>
        <dbReference type="ARBA" id="ARBA00022692"/>
    </source>
</evidence>
<feature type="transmembrane region" description="Helical" evidence="6">
    <location>
        <begin position="347"/>
        <end position="366"/>
    </location>
</feature>
<reference evidence="8 9" key="1">
    <citation type="journal article" date="2016" name="Genome Biol. Evol.">
        <title>Divergent and convergent evolution of fungal pathogenicity.</title>
        <authorList>
            <person name="Shang Y."/>
            <person name="Xiao G."/>
            <person name="Zheng P."/>
            <person name="Cen K."/>
            <person name="Zhan S."/>
            <person name="Wang C."/>
        </authorList>
    </citation>
    <scope>NUCLEOTIDE SEQUENCE [LARGE SCALE GENOMIC DNA]</scope>
    <source>
        <strain evidence="8 9">RCEF 4871</strain>
    </source>
</reference>
<dbReference type="InterPro" id="IPR011701">
    <property type="entry name" value="MFS"/>
</dbReference>
<dbReference type="OMA" id="AHGSYGV"/>
<evidence type="ECO:0000256" key="6">
    <source>
        <dbReference type="SAM" id="Phobius"/>
    </source>
</evidence>
<dbReference type="PANTHER" id="PTHR23514">
    <property type="entry name" value="BYPASS OF STOP CODON PROTEIN 6"/>
    <property type="match status" value="1"/>
</dbReference>
<dbReference type="PANTHER" id="PTHR23514:SF6">
    <property type="entry name" value="MAJOR FACILITATOR SUPERFAMILY (MFS) PROFILE DOMAIN-CONTAINING PROTEIN"/>
    <property type="match status" value="1"/>
</dbReference>
<dbReference type="OrthoDB" id="413079at2759"/>
<protein>
    <submittedName>
        <fullName evidence="8">MFS efflux transporter</fullName>
    </submittedName>
</protein>
<dbReference type="InterPro" id="IPR036259">
    <property type="entry name" value="MFS_trans_sf"/>
</dbReference>
<evidence type="ECO:0000256" key="3">
    <source>
        <dbReference type="ARBA" id="ARBA00022989"/>
    </source>
</evidence>
<feature type="transmembrane region" description="Helical" evidence="6">
    <location>
        <begin position="437"/>
        <end position="459"/>
    </location>
</feature>
<feature type="transmembrane region" description="Helical" evidence="6">
    <location>
        <begin position="170"/>
        <end position="187"/>
    </location>
</feature>
<dbReference type="PROSITE" id="PS50850">
    <property type="entry name" value="MFS"/>
    <property type="match status" value="1"/>
</dbReference>
<evidence type="ECO:0000256" key="4">
    <source>
        <dbReference type="ARBA" id="ARBA00023136"/>
    </source>
</evidence>
<keyword evidence="9" id="KW-1185">Reference proteome</keyword>